<dbReference type="Pfam" id="PF05773">
    <property type="entry name" value="RWD"/>
    <property type="match status" value="1"/>
</dbReference>
<feature type="region of interest" description="Disordered" evidence="14">
    <location>
        <begin position="506"/>
        <end position="530"/>
    </location>
</feature>
<dbReference type="GO" id="GO:1990625">
    <property type="term" value="P:negative regulation of cytoplasmic translational initiation in response to stress"/>
    <property type="evidence" value="ECO:0007669"/>
    <property type="project" value="TreeGrafter"/>
</dbReference>
<evidence type="ECO:0000259" key="15">
    <source>
        <dbReference type="PROSITE" id="PS50011"/>
    </source>
</evidence>
<keyword evidence="18" id="KW-1185">Reference proteome</keyword>
<dbReference type="InterPro" id="IPR008271">
    <property type="entry name" value="Ser/Thr_kinase_AS"/>
</dbReference>
<comment type="catalytic activity">
    <reaction evidence="9">
        <text>L-seryl-[protein] + ATP = O-phospho-L-seryl-[protein] + ADP + H(+)</text>
        <dbReference type="Rhea" id="RHEA:17989"/>
        <dbReference type="Rhea" id="RHEA-COMP:9863"/>
        <dbReference type="Rhea" id="RHEA-COMP:11604"/>
        <dbReference type="ChEBI" id="CHEBI:15378"/>
        <dbReference type="ChEBI" id="CHEBI:29999"/>
        <dbReference type="ChEBI" id="CHEBI:30616"/>
        <dbReference type="ChEBI" id="CHEBI:83421"/>
        <dbReference type="ChEBI" id="CHEBI:456216"/>
        <dbReference type="EC" id="2.7.11.1"/>
    </reaction>
</comment>
<dbReference type="PROSITE" id="PS50011">
    <property type="entry name" value="PROTEIN_KINASE_DOM"/>
    <property type="match status" value="2"/>
</dbReference>
<protein>
    <recommendedName>
        <fullName evidence="1">non-specific serine/threonine protein kinase</fullName>
        <ecNumber evidence="1">2.7.11.1</ecNumber>
    </recommendedName>
</protein>
<keyword evidence="2" id="KW-0723">Serine/threonine-protein kinase</keyword>
<evidence type="ECO:0000256" key="14">
    <source>
        <dbReference type="SAM" id="MobiDB-lite"/>
    </source>
</evidence>
<evidence type="ECO:0000259" key="16">
    <source>
        <dbReference type="PROSITE" id="PS50908"/>
    </source>
</evidence>
<dbReference type="InterPro" id="IPR016135">
    <property type="entry name" value="UBQ-conjugating_enzyme/RWD"/>
</dbReference>
<dbReference type="GO" id="GO:0005524">
    <property type="term" value="F:ATP binding"/>
    <property type="evidence" value="ECO:0007669"/>
    <property type="project" value="UniProtKB-UniRule"/>
</dbReference>
<dbReference type="SUPFAM" id="SSF56112">
    <property type="entry name" value="Protein kinase-like (PK-like)"/>
    <property type="match status" value="2"/>
</dbReference>
<evidence type="ECO:0000256" key="8">
    <source>
        <dbReference type="ARBA" id="ARBA00047899"/>
    </source>
</evidence>
<dbReference type="SUPFAM" id="SSF52954">
    <property type="entry name" value="Class II aaRS ABD-related"/>
    <property type="match status" value="1"/>
</dbReference>
<keyword evidence="6 11" id="KW-0067">ATP-binding</keyword>
<evidence type="ECO:0000256" key="6">
    <source>
        <dbReference type="ARBA" id="ARBA00022840"/>
    </source>
</evidence>
<feature type="domain" description="Protein kinase" evidence="15">
    <location>
        <begin position="200"/>
        <end position="524"/>
    </location>
</feature>
<dbReference type="InterPro" id="IPR000719">
    <property type="entry name" value="Prot_kinase_dom"/>
</dbReference>
<feature type="coiled-coil region" evidence="13">
    <location>
        <begin position="135"/>
        <end position="197"/>
    </location>
</feature>
<dbReference type="PANTHER" id="PTHR11042:SF136">
    <property type="entry name" value="EIF-2-ALPHA KINASE GCN2"/>
    <property type="match status" value="1"/>
</dbReference>
<feature type="compositionally biased region" description="Acidic residues" evidence="14">
    <location>
        <begin position="699"/>
        <end position="713"/>
    </location>
</feature>
<evidence type="ECO:0000256" key="10">
    <source>
        <dbReference type="PIRSR" id="PIRSR000660-1"/>
    </source>
</evidence>
<comment type="catalytic activity">
    <reaction evidence="8">
        <text>L-threonyl-[protein] + ATP = O-phospho-L-threonyl-[protein] + ADP + H(+)</text>
        <dbReference type="Rhea" id="RHEA:46608"/>
        <dbReference type="Rhea" id="RHEA-COMP:11060"/>
        <dbReference type="Rhea" id="RHEA-COMP:11605"/>
        <dbReference type="ChEBI" id="CHEBI:15378"/>
        <dbReference type="ChEBI" id="CHEBI:30013"/>
        <dbReference type="ChEBI" id="CHEBI:30616"/>
        <dbReference type="ChEBI" id="CHEBI:61977"/>
        <dbReference type="ChEBI" id="CHEBI:456216"/>
        <dbReference type="EC" id="2.7.11.1"/>
    </reaction>
</comment>
<dbReference type="Gene3D" id="3.30.200.20">
    <property type="entry name" value="Phosphorylase Kinase, domain 1"/>
    <property type="match status" value="1"/>
</dbReference>
<dbReference type="GeneID" id="87809274"/>
<evidence type="ECO:0000256" key="13">
    <source>
        <dbReference type="SAM" id="Coils"/>
    </source>
</evidence>
<evidence type="ECO:0000313" key="18">
    <source>
        <dbReference type="Proteomes" id="UP000827549"/>
    </source>
</evidence>
<name>A0AAF0YCY3_9TREE</name>
<dbReference type="GO" id="GO:0004694">
    <property type="term" value="F:eukaryotic translation initiation factor 2alpha kinase activity"/>
    <property type="evidence" value="ECO:0007669"/>
    <property type="project" value="InterPro"/>
</dbReference>
<dbReference type="InterPro" id="IPR017441">
    <property type="entry name" value="Protein_kinase_ATP_BS"/>
</dbReference>
<evidence type="ECO:0000256" key="4">
    <source>
        <dbReference type="ARBA" id="ARBA00022741"/>
    </source>
</evidence>
<evidence type="ECO:0000256" key="9">
    <source>
        <dbReference type="ARBA" id="ARBA00048679"/>
    </source>
</evidence>
<gene>
    <name evidence="17" type="primary">gcn2</name>
    <name evidence="17" type="ORF">LOC62_04G006047</name>
</gene>
<dbReference type="GO" id="GO:0005634">
    <property type="term" value="C:nucleus"/>
    <property type="evidence" value="ECO:0007669"/>
    <property type="project" value="TreeGrafter"/>
</dbReference>
<evidence type="ECO:0000256" key="2">
    <source>
        <dbReference type="ARBA" id="ARBA00022527"/>
    </source>
</evidence>
<dbReference type="EC" id="2.7.11.1" evidence="1"/>
<dbReference type="Gene3D" id="1.10.510.10">
    <property type="entry name" value="Transferase(Phosphotransferase) domain 1"/>
    <property type="match status" value="2"/>
</dbReference>
<feature type="region of interest" description="Disordered" evidence="14">
    <location>
        <begin position="645"/>
        <end position="796"/>
    </location>
</feature>
<dbReference type="InterPro" id="IPR041715">
    <property type="entry name" value="HisRS-like_core"/>
</dbReference>
<evidence type="ECO:0000256" key="12">
    <source>
        <dbReference type="PROSITE-ProRule" id="PRU10141"/>
    </source>
</evidence>
<feature type="active site" description="Proton acceptor" evidence="10">
    <location>
        <position position="854"/>
    </location>
</feature>
<dbReference type="Proteomes" id="UP000827549">
    <property type="component" value="Chromosome 4"/>
</dbReference>
<evidence type="ECO:0000256" key="7">
    <source>
        <dbReference type="ARBA" id="ARBA00037982"/>
    </source>
</evidence>
<dbReference type="PIRSF" id="PIRSF000660">
    <property type="entry name" value="Ser/Thr_PK_GCN2"/>
    <property type="match status" value="1"/>
</dbReference>
<dbReference type="GO" id="GO:0009893">
    <property type="term" value="P:positive regulation of metabolic process"/>
    <property type="evidence" value="ECO:0007669"/>
    <property type="project" value="UniProtKB-ARBA"/>
</dbReference>
<dbReference type="PROSITE" id="PS00107">
    <property type="entry name" value="PROTEIN_KINASE_ATP"/>
    <property type="match status" value="1"/>
</dbReference>
<feature type="binding site" evidence="12">
    <location>
        <position position="600"/>
    </location>
    <ligand>
        <name>ATP</name>
        <dbReference type="ChEBI" id="CHEBI:30616"/>
    </ligand>
</feature>
<dbReference type="Gene3D" id="3.30.930.10">
    <property type="entry name" value="Bira Bifunctional Protein, Domain 2"/>
    <property type="match status" value="1"/>
</dbReference>
<evidence type="ECO:0000256" key="1">
    <source>
        <dbReference type="ARBA" id="ARBA00012513"/>
    </source>
</evidence>
<dbReference type="CDD" id="cd23823">
    <property type="entry name" value="RWD_GCN2"/>
    <property type="match status" value="1"/>
</dbReference>
<keyword evidence="13" id="KW-0175">Coiled coil</keyword>
<comment type="similarity">
    <text evidence="7">Belongs to the protein kinase superfamily. Ser/Thr protein kinase family. GCN2 subfamily.</text>
</comment>
<dbReference type="RefSeq" id="XP_062628596.1">
    <property type="nucleotide sequence ID" value="XM_062772612.1"/>
</dbReference>
<dbReference type="PANTHER" id="PTHR11042">
    <property type="entry name" value="EUKARYOTIC TRANSLATION INITIATION FACTOR 2-ALPHA KINASE EIF2-ALPHA KINASE -RELATED"/>
    <property type="match status" value="1"/>
</dbReference>
<dbReference type="Pfam" id="PF12745">
    <property type="entry name" value="HGTP_anticodon2"/>
    <property type="match status" value="1"/>
</dbReference>
<accession>A0AAF0YCY3</accession>
<dbReference type="InterPro" id="IPR006575">
    <property type="entry name" value="RWD_dom"/>
</dbReference>
<feature type="domain" description="RWD" evidence="16">
    <location>
        <begin position="11"/>
        <end position="121"/>
    </location>
</feature>
<sequence length="1660" mass="184436">MTEPNKAVQDEELEALRAIYMDDWHDIPIKKTAWGTAGEAGWWEVQLRAMDDPRVSVKLKGRMTKNYPDQPPPLSLIEPVKLTAVHVKTLAKLLQEKAKASAGAPMIFDLIDVVREFISVNHILLPKPGEPEPTLMEEMAIREEAQKAAEAAQVEADRQQRRALAAEQDRLLNEKIILDASRREEKARQAMLEAQQKQRNENLATLADGELETRELILDSPISVEGHEGEWAAWTCFGGRREAMWTSYTAEPISTAGFVTASPPSVTVQVIDFSKNYYLGTHGQKRIDSVVTEITRVKGVVSEHVARIYAVQRTKSPKGWERLIVVVERVAEGGKLRNWLPKNGFGEETAKEYITQILSGLADLHRNHHSQKQLDTDLVLISSQNPGEVCLKMFGTGYARRIAEYHRSNPFLKTLPDAYPDSWLSPDEIDSPTSASPKRDIWQAGLLLLQFLFGKDCLWTYPDLRTLLEHAPGGVSPLITTLLSGLLNPSPKKRLSAEEALVKIRSEEESTRRPLRALPSHMSLPGSATASASSSIHQSLGTSPVFGQGFSSYIPAFPVRPEASRYRTDFEEVEWLGKGGFGEVVKARNKLDGRPYAIKKVKLRPEEDFGRVLREVQSLSRVSHQHIVRYYGCWRETVGQAAVAPSPGGVDSIGTPSAVTSSNVSSASEPGDPLAINWDESRLNRSRSQSFPRIRFSANDEEDSEDEDDEVTDESNGNGQFGQFTRMRDDTDDSDSDESDTTSESSGDSEDSAGSARTVGDPSQSLKRGRPPTKAVPKPIPVVSGSKPSASFATTTTDDGSVQEILYIQMEFVEKQTLREAITEGLSEEETWRLLKQILQALAHMSSLGIVHRDLKPSNILLDTTGNVKIADFGLATTDTSSENPTGSVQASTEVSDRTSNIGTSLYIAPEVLSTREVVSTKSYDEKADMYSLGIIFFEMCFPFSTGMERVQTITELRKSSWAFPAAWPPTLMPKQREIISLLLRHDPTHRPRATQLLDGPLVPSSDKEDAVYREVIGEVTNPRSEKYSQLVDALFESHANSFRIDTRLDDYTYDTEDNDGLHVWITGTVRRIADLFQRHGAVHDALPLLIPETTLLSSFPELNPARFLDPNGKFVQLPSSNLLAMARNASRRSIERIKRYHIGQRYRETAAGGQPSSSTELCFDIISPLRSQCAEAELLDVVDKVIAECQGGKVASLHDYEIHVSHESVLATILASAPVSVRSRVLKAFKTPTTGVSFGSARASPFGTIPGLPRNIANDLEQISAPGEFLAVRKKIEATFSASRRKLSAALDEIAEVIKLARACGVNRKILFRPTLSRNAEYFRGGFMFEVVRRGKHGEVVAYGGRYDSLLEHFKEPAMHTNKVYGAGMSVAVDPLAKIVRKQESALAERLMVKANEDERSFGLFSPTRCDVYVTATGQADLEVRLGIVGELWRAGVRADLQYDDGRPLEDVTQECLDQNILFLVIARARPTMKVRNVLRRSEEEVPRNELTAWLRNAISEQRKVDASYAVQEGSVAVSKEKDLPIDGSAKPSDVDIKLVLPPDPVVTRQTKGKAKRTHRHASKNVYYDKALEFAASVKSTLPILGVDLHPTDLVCQLAHDTAWVMEDEAWRAKLSALPTSDRKYAESIREAVREYRKTGNLWLFSVRDARGYLMQFTR</sequence>
<dbReference type="FunFam" id="3.10.110.10:FF:000050">
    <property type="entry name" value="eIF-2-alpha kinase GCN2"/>
    <property type="match status" value="1"/>
</dbReference>
<evidence type="ECO:0000313" key="17">
    <source>
        <dbReference type="EMBL" id="WOO82564.1"/>
    </source>
</evidence>
<dbReference type="SMART" id="SM00220">
    <property type="entry name" value="S_TKc"/>
    <property type="match status" value="1"/>
</dbReference>
<feature type="compositionally biased region" description="Acidic residues" evidence="14">
    <location>
        <begin position="730"/>
        <end position="751"/>
    </location>
</feature>
<dbReference type="SUPFAM" id="SSF54495">
    <property type="entry name" value="UBC-like"/>
    <property type="match status" value="1"/>
</dbReference>
<dbReference type="PROSITE" id="PS50908">
    <property type="entry name" value="RWD"/>
    <property type="match status" value="1"/>
</dbReference>
<dbReference type="InterPro" id="IPR024435">
    <property type="entry name" value="HisRS-related_dom"/>
</dbReference>
<dbReference type="InterPro" id="IPR050339">
    <property type="entry name" value="CC_SR_Kinase"/>
</dbReference>
<dbReference type="Pfam" id="PF13393">
    <property type="entry name" value="tRNA-synt_His"/>
    <property type="match status" value="1"/>
</dbReference>
<dbReference type="PROSITE" id="PS00108">
    <property type="entry name" value="PROTEIN_KINASE_ST"/>
    <property type="match status" value="1"/>
</dbReference>
<feature type="compositionally biased region" description="Low complexity" evidence="14">
    <location>
        <begin position="657"/>
        <end position="668"/>
    </location>
</feature>
<keyword evidence="4 11" id="KW-0547">Nucleotide-binding</keyword>
<dbReference type="SMART" id="SM00591">
    <property type="entry name" value="RWD"/>
    <property type="match status" value="1"/>
</dbReference>
<dbReference type="SUPFAM" id="SSF55681">
    <property type="entry name" value="Class II aaRS and biotin synthetases"/>
    <property type="match status" value="1"/>
</dbReference>
<dbReference type="GO" id="GO:0000077">
    <property type="term" value="P:DNA damage checkpoint signaling"/>
    <property type="evidence" value="ECO:0007669"/>
    <property type="project" value="InterPro"/>
</dbReference>
<dbReference type="InterPro" id="IPR045864">
    <property type="entry name" value="aa-tRNA-synth_II/BPL/LPL"/>
</dbReference>
<reference evidence="17" key="1">
    <citation type="submission" date="2023-10" db="EMBL/GenBank/DDBJ databases">
        <authorList>
            <person name="Noh H."/>
        </authorList>
    </citation>
    <scope>NUCLEOTIDE SEQUENCE</scope>
    <source>
        <strain evidence="17">DUCC4014</strain>
    </source>
</reference>
<evidence type="ECO:0000256" key="3">
    <source>
        <dbReference type="ARBA" id="ARBA00022679"/>
    </source>
</evidence>
<dbReference type="Pfam" id="PF00069">
    <property type="entry name" value="Pkinase"/>
    <property type="match status" value="3"/>
</dbReference>
<proteinExistence type="inferred from homology"/>
<feature type="compositionally biased region" description="Polar residues" evidence="14">
    <location>
        <begin position="786"/>
        <end position="796"/>
    </location>
</feature>
<dbReference type="InterPro" id="IPR011009">
    <property type="entry name" value="Kinase-like_dom_sf"/>
</dbReference>
<dbReference type="GO" id="GO:0005829">
    <property type="term" value="C:cytosol"/>
    <property type="evidence" value="ECO:0007669"/>
    <property type="project" value="TreeGrafter"/>
</dbReference>
<dbReference type="InterPro" id="IPR016255">
    <property type="entry name" value="Gcn2"/>
</dbReference>
<dbReference type="EMBL" id="CP086717">
    <property type="protein sequence ID" value="WOO82564.1"/>
    <property type="molecule type" value="Genomic_DNA"/>
</dbReference>
<dbReference type="Gene3D" id="3.40.50.800">
    <property type="entry name" value="Anticodon-binding domain"/>
    <property type="match status" value="1"/>
</dbReference>
<feature type="binding site" evidence="11">
    <location>
        <position position="599"/>
    </location>
    <ligand>
        <name>ATP</name>
        <dbReference type="ChEBI" id="CHEBI:30616"/>
    </ligand>
</feature>
<evidence type="ECO:0000256" key="11">
    <source>
        <dbReference type="PIRSR" id="PIRSR000660-2"/>
    </source>
</evidence>
<keyword evidence="3" id="KW-0808">Transferase</keyword>
<feature type="binding site" evidence="11">
    <location>
        <begin position="576"/>
        <end position="584"/>
    </location>
    <ligand>
        <name>ATP</name>
        <dbReference type="ChEBI" id="CHEBI:30616"/>
    </ligand>
</feature>
<feature type="domain" description="Protein kinase" evidence="15">
    <location>
        <begin position="570"/>
        <end position="1003"/>
    </location>
</feature>
<dbReference type="Gene3D" id="3.10.110.10">
    <property type="entry name" value="Ubiquitin Conjugating Enzyme"/>
    <property type="match status" value="1"/>
</dbReference>
<keyword evidence="5 17" id="KW-0418">Kinase</keyword>
<dbReference type="InterPro" id="IPR036621">
    <property type="entry name" value="Anticodon-bd_dom_sf"/>
</dbReference>
<evidence type="ECO:0000256" key="5">
    <source>
        <dbReference type="ARBA" id="ARBA00022777"/>
    </source>
</evidence>
<organism evidence="17 18">
    <name type="scientific">Vanrija pseudolonga</name>
    <dbReference type="NCBI Taxonomy" id="143232"/>
    <lineage>
        <taxon>Eukaryota</taxon>
        <taxon>Fungi</taxon>
        <taxon>Dikarya</taxon>
        <taxon>Basidiomycota</taxon>
        <taxon>Agaricomycotina</taxon>
        <taxon>Tremellomycetes</taxon>
        <taxon>Trichosporonales</taxon>
        <taxon>Trichosporonaceae</taxon>
        <taxon>Vanrija</taxon>
    </lineage>
</organism>
<dbReference type="CDD" id="cd14046">
    <property type="entry name" value="STKc_EIF2AK4_GCN2_rpt2"/>
    <property type="match status" value="1"/>
</dbReference>